<feature type="transmembrane region" description="Helical" evidence="1">
    <location>
        <begin position="183"/>
        <end position="205"/>
    </location>
</feature>
<dbReference type="EMBL" id="CP014476">
    <property type="protein sequence ID" value="AMK76614.1"/>
    <property type="molecule type" value="Genomic_DNA"/>
</dbReference>
<gene>
    <name evidence="2" type="ORF">JT25_008950</name>
    <name evidence="3" type="ORF">JT25_023575</name>
</gene>
<reference evidence="2" key="2">
    <citation type="submission" date="2016-02" db="EMBL/GenBank/DDBJ databases">
        <authorList>
            <person name="Wen L."/>
            <person name="He K."/>
            <person name="Yang H."/>
        </authorList>
    </citation>
    <scope>NUCLEOTIDE SEQUENCE</scope>
    <source>
        <strain evidence="2">FJG1</strain>
    </source>
</reference>
<dbReference type="Proteomes" id="UP000030512">
    <property type="component" value="Chromosome"/>
</dbReference>
<evidence type="ECO:0000313" key="4">
    <source>
        <dbReference type="Proteomes" id="UP000030512"/>
    </source>
</evidence>
<name>A0A126T4E7_9GAMM</name>
<organism evidence="2 4">
    <name type="scientific">Methylomonas denitrificans</name>
    <dbReference type="NCBI Taxonomy" id="1538553"/>
    <lineage>
        <taxon>Bacteria</taxon>
        <taxon>Pseudomonadati</taxon>
        <taxon>Pseudomonadota</taxon>
        <taxon>Gammaproteobacteria</taxon>
        <taxon>Methylococcales</taxon>
        <taxon>Methylococcaceae</taxon>
        <taxon>Methylomonas</taxon>
    </lineage>
</organism>
<dbReference type="KEGG" id="mdn:JT25_008950"/>
<keyword evidence="1" id="KW-1133">Transmembrane helix</keyword>
<keyword evidence="1" id="KW-0812">Transmembrane</keyword>
<feature type="transmembrane region" description="Helical" evidence="1">
    <location>
        <begin position="130"/>
        <end position="148"/>
    </location>
</feature>
<dbReference type="OrthoDB" id="9813640at2"/>
<evidence type="ECO:0000256" key="1">
    <source>
        <dbReference type="SAM" id="Phobius"/>
    </source>
</evidence>
<dbReference type="RefSeq" id="WP_036278379.1">
    <property type="nucleotide sequence ID" value="NZ_CP014476.1"/>
</dbReference>
<dbReference type="KEGG" id="mdn:JT25_023575"/>
<evidence type="ECO:0000313" key="2">
    <source>
        <dbReference type="EMBL" id="AMK76614.1"/>
    </source>
</evidence>
<keyword evidence="4" id="KW-1185">Reference proteome</keyword>
<sequence>MADFRKLVAVSLLTGLLGGLLLSVLQHYQTLPLILAAEQFETPSAEHVHDWQPMDGWQRNGFTLLFNGLTGFGFALLIGAAMYWRDQHGYLHGLGWGLAGYLVFFVAPSLGLPPELPGTDSAELHSRQAWWLFTAAATAMGLFGLVLTKQRGLQIGGACLLALPHLVGAPHPEVAHALAPEELQHHFVVLTSINNAFFWLALGALSGRLLSKVKF</sequence>
<feature type="transmembrane region" description="Helical" evidence="1">
    <location>
        <begin position="90"/>
        <end position="110"/>
    </location>
</feature>
<proteinExistence type="predicted"/>
<dbReference type="AlphaFoldDB" id="A0A126T4E7"/>
<evidence type="ECO:0008006" key="5">
    <source>
        <dbReference type="Google" id="ProtNLM"/>
    </source>
</evidence>
<protein>
    <recommendedName>
        <fullName evidence="5">Cobalt transporter</fullName>
    </recommendedName>
</protein>
<evidence type="ECO:0000313" key="3">
    <source>
        <dbReference type="EMBL" id="AMK79427.1"/>
    </source>
</evidence>
<feature type="transmembrane region" description="Helical" evidence="1">
    <location>
        <begin position="155"/>
        <end position="171"/>
    </location>
</feature>
<accession>A0A126T4E7</accession>
<reference evidence="2 4" key="1">
    <citation type="journal article" date="2015" name="Environ. Microbiol.">
        <title>Methane oxidation coupled to nitrate reduction under hypoxia by the Gammaproteobacterium Methylomonas denitrificans, sp. nov. type strain FJG1.</title>
        <authorList>
            <person name="Kits K.D."/>
            <person name="Klotz M.G."/>
            <person name="Stein L.Y."/>
        </authorList>
    </citation>
    <scope>NUCLEOTIDE SEQUENCE [LARGE SCALE GENOMIC DNA]</scope>
    <source>
        <strain evidence="2 4">FJG1</strain>
    </source>
</reference>
<dbReference type="InterPro" id="IPR012666">
    <property type="entry name" value="CbtA_put"/>
</dbReference>
<keyword evidence="1" id="KW-0472">Membrane</keyword>
<dbReference type="STRING" id="1538553.JT25_008950"/>
<dbReference type="Pfam" id="PF09490">
    <property type="entry name" value="CbtA"/>
    <property type="match status" value="1"/>
</dbReference>
<feature type="transmembrane region" description="Helical" evidence="1">
    <location>
        <begin position="60"/>
        <end position="83"/>
    </location>
</feature>
<dbReference type="NCBIfam" id="TIGR02458">
    <property type="entry name" value="CbtA"/>
    <property type="match status" value="1"/>
</dbReference>
<dbReference type="EMBL" id="CP014476">
    <property type="protein sequence ID" value="AMK79427.1"/>
    <property type="molecule type" value="Genomic_DNA"/>
</dbReference>